<proteinExistence type="predicted"/>
<keyword evidence="2" id="KW-1185">Reference proteome</keyword>
<gene>
    <name evidence="1" type="ORF">PENANT_c048G11535</name>
</gene>
<dbReference type="AlphaFoldDB" id="A0A1V6PSS0"/>
<dbReference type="EMBL" id="MDYN01000048">
    <property type="protein sequence ID" value="OQD79546.1"/>
    <property type="molecule type" value="Genomic_DNA"/>
</dbReference>
<dbReference type="Proteomes" id="UP000191672">
    <property type="component" value="Unassembled WGS sequence"/>
</dbReference>
<accession>A0A1V6PSS0</accession>
<name>A0A1V6PSS0_9EURO</name>
<reference evidence="2" key="1">
    <citation type="journal article" date="2017" name="Nat. Microbiol.">
        <title>Global analysis of biosynthetic gene clusters reveals vast potential of secondary metabolite production in Penicillium species.</title>
        <authorList>
            <person name="Nielsen J.C."/>
            <person name="Grijseels S."/>
            <person name="Prigent S."/>
            <person name="Ji B."/>
            <person name="Dainat J."/>
            <person name="Nielsen K.F."/>
            <person name="Frisvad J.C."/>
            <person name="Workman M."/>
            <person name="Nielsen J."/>
        </authorList>
    </citation>
    <scope>NUCLEOTIDE SEQUENCE [LARGE SCALE GENOMIC DNA]</scope>
    <source>
        <strain evidence="2">IBT 31811</strain>
    </source>
</reference>
<organism evidence="1 2">
    <name type="scientific">Penicillium antarcticum</name>
    <dbReference type="NCBI Taxonomy" id="416450"/>
    <lineage>
        <taxon>Eukaryota</taxon>
        <taxon>Fungi</taxon>
        <taxon>Dikarya</taxon>
        <taxon>Ascomycota</taxon>
        <taxon>Pezizomycotina</taxon>
        <taxon>Eurotiomycetes</taxon>
        <taxon>Eurotiomycetidae</taxon>
        <taxon>Eurotiales</taxon>
        <taxon>Aspergillaceae</taxon>
        <taxon>Penicillium</taxon>
    </lineage>
</organism>
<evidence type="ECO:0000313" key="1">
    <source>
        <dbReference type="EMBL" id="OQD79546.1"/>
    </source>
</evidence>
<protein>
    <submittedName>
        <fullName evidence="1">Uncharacterized protein</fullName>
    </submittedName>
</protein>
<sequence length="51" mass="5770">MSLRKSWPSLNMYKYTHTHTLAPLKDLISASGTLRDLGSSGLAEIRLWSHQ</sequence>
<comment type="caution">
    <text evidence="1">The sequence shown here is derived from an EMBL/GenBank/DDBJ whole genome shotgun (WGS) entry which is preliminary data.</text>
</comment>
<evidence type="ECO:0000313" key="2">
    <source>
        <dbReference type="Proteomes" id="UP000191672"/>
    </source>
</evidence>